<feature type="domain" description="Autotransporter" evidence="3">
    <location>
        <begin position="490"/>
        <end position="758"/>
    </location>
</feature>
<evidence type="ECO:0000313" key="5">
    <source>
        <dbReference type="Proteomes" id="UP000198985"/>
    </source>
</evidence>
<dbReference type="Pfam" id="PF03212">
    <property type="entry name" value="Pertactin"/>
    <property type="match status" value="1"/>
</dbReference>
<dbReference type="PANTHER" id="PTHR35037:SF7">
    <property type="entry name" value="AUTOTRANSPORTER"/>
    <property type="match status" value="1"/>
</dbReference>
<dbReference type="InterPro" id="IPR036709">
    <property type="entry name" value="Autotransporte_beta_dom_sf"/>
</dbReference>
<dbReference type="InterPro" id="IPR012332">
    <property type="entry name" value="Autotransporter_pectin_lyase_C"/>
</dbReference>
<dbReference type="InterPro" id="IPR011050">
    <property type="entry name" value="Pectin_lyase_fold/virulence"/>
</dbReference>
<dbReference type="SMART" id="SM00869">
    <property type="entry name" value="Autotransporter"/>
    <property type="match status" value="1"/>
</dbReference>
<dbReference type="AlphaFoldDB" id="A0A1H5HCM1"/>
<dbReference type="Gene3D" id="2.160.20.20">
    <property type="match status" value="1"/>
</dbReference>
<gene>
    <name evidence="4" type="ORF">SAMN04490194_1558</name>
</gene>
<evidence type="ECO:0000256" key="1">
    <source>
        <dbReference type="ARBA" id="ARBA00022729"/>
    </source>
</evidence>
<dbReference type="InterPro" id="IPR003991">
    <property type="entry name" value="Pertactin_virulence_factor"/>
</dbReference>
<feature type="chain" id="PRO_5011587479" evidence="2">
    <location>
        <begin position="36"/>
        <end position="758"/>
    </location>
</feature>
<evidence type="ECO:0000313" key="4">
    <source>
        <dbReference type="EMBL" id="SEE25729.1"/>
    </source>
</evidence>
<dbReference type="SUPFAM" id="SSF51126">
    <property type="entry name" value="Pectin lyase-like"/>
    <property type="match status" value="1"/>
</dbReference>
<reference evidence="4 5" key="1">
    <citation type="submission" date="2016-10" db="EMBL/GenBank/DDBJ databases">
        <authorList>
            <person name="de Groot N.N."/>
        </authorList>
    </citation>
    <scope>NUCLEOTIDE SEQUENCE [LARGE SCALE GENOMIC DNA]</scope>
    <source>
        <strain evidence="4 5">BS3662</strain>
    </source>
</reference>
<protein>
    <submittedName>
        <fullName evidence="4">Outer membrane autotransporter barrel domain-containing protein</fullName>
    </submittedName>
</protein>
<dbReference type="Proteomes" id="UP000198985">
    <property type="component" value="Unassembled WGS sequence"/>
</dbReference>
<dbReference type="NCBIfam" id="TIGR01414">
    <property type="entry name" value="autotrans_barl"/>
    <property type="match status" value="1"/>
</dbReference>
<dbReference type="GO" id="GO:0019867">
    <property type="term" value="C:outer membrane"/>
    <property type="evidence" value="ECO:0007669"/>
    <property type="project" value="InterPro"/>
</dbReference>
<dbReference type="InterPro" id="IPR006315">
    <property type="entry name" value="OM_autotransptr_brl_dom"/>
</dbReference>
<keyword evidence="1 2" id="KW-0732">Signal</keyword>
<dbReference type="InterPro" id="IPR051551">
    <property type="entry name" value="Autotransporter_adhesion"/>
</dbReference>
<proteinExistence type="predicted"/>
<accession>A0A1H5HCM1</accession>
<dbReference type="Gene3D" id="2.40.128.130">
    <property type="entry name" value="Autotransporter beta-domain"/>
    <property type="match status" value="1"/>
</dbReference>
<evidence type="ECO:0000256" key="2">
    <source>
        <dbReference type="SAM" id="SignalP"/>
    </source>
</evidence>
<evidence type="ECO:0000259" key="3">
    <source>
        <dbReference type="PROSITE" id="PS51208"/>
    </source>
</evidence>
<organism evidence="4 5">
    <name type="scientific">Pseudomonas migulae</name>
    <dbReference type="NCBI Taxonomy" id="78543"/>
    <lineage>
        <taxon>Bacteria</taxon>
        <taxon>Pseudomonadati</taxon>
        <taxon>Pseudomonadota</taxon>
        <taxon>Gammaproteobacteria</taxon>
        <taxon>Pseudomonadales</taxon>
        <taxon>Pseudomonadaceae</taxon>
        <taxon>Pseudomonas</taxon>
    </lineage>
</organism>
<dbReference type="PANTHER" id="PTHR35037">
    <property type="entry name" value="C-TERMINAL REGION OF AIDA-LIKE PROTEIN"/>
    <property type="match status" value="1"/>
</dbReference>
<name>A0A1H5HCM1_9PSED</name>
<dbReference type="PROSITE" id="PS51208">
    <property type="entry name" value="AUTOTRANSPORTER"/>
    <property type="match status" value="1"/>
</dbReference>
<dbReference type="InterPro" id="IPR005546">
    <property type="entry name" value="Autotransporte_beta"/>
</dbReference>
<sequence length="758" mass="79608">MSFDSPISHKPASAITFKVLALLPAFFLVSTSAVAAIIVGPGVNHTIDPNDPISDYFVDNGVLNAGEVTTRSLTGQAGAVLNLDGTTVNGNSGDHGILLTESQATIQRATVTADTTALWLSRAPSAMQGSTVTATDSIFFGGEAGGMVTGLSTLTLVNSELRGTNAGSVGLDSRGGDVRALAGTLISGGKTGVRMTNDANGQGTNTLLVDGSIIEGRTEEAILVEGGVQGATIQVQNNSVLRAGNGILLKVKGASTAAMNVVGSALEGNVQVLENSSVELSFRGASMVGDILREDGSTANVTMNNGSSFTGRLNDSNLTLDQSSLTMVDNDSIDNLSMNDGLVNFGTPGAQRANRQLDVGTLDGDGIIGMQGNFQTGESDLLKANTANGDFELAVNASGKDATSPRQLTLVQIANNNADFALLGGRVDVGTFEYDLEKRTNASGETEYFLNPTDRLTSGAQAVAALFQTALTVSYGELKSLENRMSELQANDKLHGLWVRPYGNKWIVDGSSSGVGYRQQQQGFTMGGDTRLGDSRWTVGMLAGYSKSDLDLAGGTSAEVNSFYFGPYFGWLNPDNGYYVDGALKFNHFRNESKVRMSDGKRAEGDYSNSAVSAIVEGGRNFDLGDGWFAKPSAQVSAAVIQGKNYRLDNDMEAEGDRTHSLRTKLGVMAGRSIDLGDTRVRPYGRVAMVHEFASNDNSVRVNGNSINNNLAGTGFEAGVGMTVSLSEKLNLDVGVDYAKGKNIEQPVAATFGLNYQF</sequence>
<dbReference type="PRINTS" id="PR01484">
    <property type="entry name" value="PRTACTNFAMLY"/>
</dbReference>
<dbReference type="InterPro" id="IPR004899">
    <property type="entry name" value="Pertactin_central"/>
</dbReference>
<dbReference type="Pfam" id="PF03797">
    <property type="entry name" value="Autotransporter"/>
    <property type="match status" value="1"/>
</dbReference>
<feature type="signal peptide" evidence="2">
    <location>
        <begin position="1"/>
        <end position="35"/>
    </location>
</feature>
<dbReference type="SUPFAM" id="SSF103515">
    <property type="entry name" value="Autotransporter"/>
    <property type="match status" value="1"/>
</dbReference>
<dbReference type="EMBL" id="FNTY01000002">
    <property type="protein sequence ID" value="SEE25729.1"/>
    <property type="molecule type" value="Genomic_DNA"/>
</dbReference>